<dbReference type="Proteomes" id="UP000007264">
    <property type="component" value="Unassembled WGS sequence"/>
</dbReference>
<feature type="compositionally biased region" description="Polar residues" evidence="1">
    <location>
        <begin position="21"/>
        <end position="31"/>
    </location>
</feature>
<proteinExistence type="predicted"/>
<protein>
    <submittedName>
        <fullName evidence="2">Uncharacterized protein</fullName>
    </submittedName>
</protein>
<comment type="caution">
    <text evidence="2">The sequence shown here is derived from an EMBL/GenBank/DDBJ whole genome shotgun (WGS) entry which is preliminary data.</text>
</comment>
<dbReference type="KEGG" id="csl:COCSUDRAFT_59819"/>
<dbReference type="RefSeq" id="XP_005643436.1">
    <property type="nucleotide sequence ID" value="XM_005643379.1"/>
</dbReference>
<sequence>MAQSASTFDPLVKLQKDIFTHSDSSTQSSPNKFKDSSIEKSTNTSPSTSTDNSPEKSGQAAEEEPQDDSAWIADSGPAYSRPKYAHLPAVHQKTEELTKAQGDATDEEEELMAEKMLSERKEHTRAHLEALKKKDDELVASMSEALKPNNGKGAHHNLLTSMREQRIMRQEILKKMRHHREVNRALTKYITKEDQ</sequence>
<evidence type="ECO:0000256" key="1">
    <source>
        <dbReference type="SAM" id="MobiDB-lite"/>
    </source>
</evidence>
<feature type="region of interest" description="Disordered" evidence="1">
    <location>
        <begin position="19"/>
        <end position="110"/>
    </location>
</feature>
<reference evidence="2 3" key="1">
    <citation type="journal article" date="2012" name="Genome Biol.">
        <title>The genome of the polar eukaryotic microalga coccomyxa subellipsoidea reveals traits of cold adaptation.</title>
        <authorList>
            <person name="Blanc G."/>
            <person name="Agarkova I."/>
            <person name="Grimwood J."/>
            <person name="Kuo A."/>
            <person name="Brueggeman A."/>
            <person name="Dunigan D."/>
            <person name="Gurnon J."/>
            <person name="Ladunga I."/>
            <person name="Lindquist E."/>
            <person name="Lucas S."/>
            <person name="Pangilinan J."/>
            <person name="Proschold T."/>
            <person name="Salamov A."/>
            <person name="Schmutz J."/>
            <person name="Weeks D."/>
            <person name="Yamada T."/>
            <person name="Claverie J.M."/>
            <person name="Grigoriev I."/>
            <person name="Van Etten J."/>
            <person name="Lomsadze A."/>
            <person name="Borodovsky M."/>
        </authorList>
    </citation>
    <scope>NUCLEOTIDE SEQUENCE [LARGE SCALE GENOMIC DNA]</scope>
    <source>
        <strain evidence="2 3">C-169</strain>
    </source>
</reference>
<name>I0YKH3_COCSC</name>
<dbReference type="AlphaFoldDB" id="I0YKH3"/>
<accession>I0YKH3</accession>
<evidence type="ECO:0000313" key="3">
    <source>
        <dbReference type="Proteomes" id="UP000007264"/>
    </source>
</evidence>
<dbReference type="EMBL" id="AGSI01000021">
    <property type="protein sequence ID" value="EIE18892.1"/>
    <property type="molecule type" value="Genomic_DNA"/>
</dbReference>
<gene>
    <name evidence="2" type="ORF">COCSUDRAFT_59819</name>
</gene>
<evidence type="ECO:0000313" key="2">
    <source>
        <dbReference type="EMBL" id="EIE18892.1"/>
    </source>
</evidence>
<organism evidence="2 3">
    <name type="scientific">Coccomyxa subellipsoidea (strain C-169)</name>
    <name type="common">Green microalga</name>
    <dbReference type="NCBI Taxonomy" id="574566"/>
    <lineage>
        <taxon>Eukaryota</taxon>
        <taxon>Viridiplantae</taxon>
        <taxon>Chlorophyta</taxon>
        <taxon>core chlorophytes</taxon>
        <taxon>Trebouxiophyceae</taxon>
        <taxon>Trebouxiophyceae incertae sedis</taxon>
        <taxon>Coccomyxaceae</taxon>
        <taxon>Coccomyxa</taxon>
        <taxon>Coccomyxa subellipsoidea</taxon>
    </lineage>
</organism>
<keyword evidence="3" id="KW-1185">Reference proteome</keyword>
<dbReference type="GeneID" id="17036842"/>
<feature type="compositionally biased region" description="Low complexity" evidence="1">
    <location>
        <begin position="41"/>
        <end position="52"/>
    </location>
</feature>